<organism evidence="1 2">
    <name type="scientific">Celeribacter baekdonensis B30</name>
    <dbReference type="NCBI Taxonomy" id="1208323"/>
    <lineage>
        <taxon>Bacteria</taxon>
        <taxon>Pseudomonadati</taxon>
        <taxon>Pseudomonadota</taxon>
        <taxon>Alphaproteobacteria</taxon>
        <taxon>Rhodobacterales</taxon>
        <taxon>Roseobacteraceae</taxon>
        <taxon>Celeribacter</taxon>
    </lineage>
</organism>
<sequence length="102" mass="11884">MKKFFAYLSLFIPQSLLSTKYIVERVSLMADDPATCDHEWDVVAGILDTVELQVQCRKCATYSEVPSPTKEEWDACYGAMENPYPWEDKSRIRYYHVDDTPH</sequence>
<evidence type="ECO:0000313" key="1">
    <source>
        <dbReference type="EMBL" id="EKE69313.1"/>
    </source>
</evidence>
<gene>
    <name evidence="1" type="ORF">B30_16133</name>
</gene>
<dbReference type="EMBL" id="AMRK01000010">
    <property type="protein sequence ID" value="EKE69313.1"/>
    <property type="molecule type" value="Genomic_DNA"/>
</dbReference>
<accession>K2J2J4</accession>
<evidence type="ECO:0000313" key="2">
    <source>
        <dbReference type="Proteomes" id="UP000006762"/>
    </source>
</evidence>
<keyword evidence="2" id="KW-1185">Reference proteome</keyword>
<reference evidence="1 2" key="1">
    <citation type="submission" date="2012-09" db="EMBL/GenBank/DDBJ databases">
        <title>Celeribacter baekdonensis B30 Genome Sequencing.</title>
        <authorList>
            <person name="Wang W."/>
        </authorList>
    </citation>
    <scope>NUCLEOTIDE SEQUENCE [LARGE SCALE GENOMIC DNA]</scope>
    <source>
        <strain evidence="1 2">B30</strain>
    </source>
</reference>
<dbReference type="AlphaFoldDB" id="K2J2J4"/>
<name>K2J2J4_9RHOB</name>
<proteinExistence type="predicted"/>
<comment type="caution">
    <text evidence="1">The sequence shown here is derived from an EMBL/GenBank/DDBJ whole genome shotgun (WGS) entry which is preliminary data.</text>
</comment>
<protein>
    <submittedName>
        <fullName evidence="1">Uncharacterized protein</fullName>
    </submittedName>
</protein>
<dbReference type="Proteomes" id="UP000006762">
    <property type="component" value="Unassembled WGS sequence"/>
</dbReference>